<dbReference type="PhylomeDB" id="A0A0H2URB5"/>
<dbReference type="AlphaFoldDB" id="A0A0H2URB5"/>
<feature type="transmembrane region" description="Helical" evidence="7">
    <location>
        <begin position="25"/>
        <end position="47"/>
    </location>
</feature>
<accession>A0A0H2URB5</accession>
<dbReference type="PROSITE" id="PS50928">
    <property type="entry name" value="ABC_TM1"/>
    <property type="match status" value="1"/>
</dbReference>
<comment type="similarity">
    <text evidence="7">Belongs to the binding-protein-dependent transport system permease family.</text>
</comment>
<feature type="transmembrane region" description="Helical" evidence="7">
    <location>
        <begin position="194"/>
        <end position="216"/>
    </location>
</feature>
<dbReference type="KEGG" id="spn:SP_1797"/>
<feature type="domain" description="ABC transmembrane type-1" evidence="8">
    <location>
        <begin position="86"/>
        <end position="282"/>
    </location>
</feature>
<keyword evidence="5 7" id="KW-1133">Transmembrane helix</keyword>
<evidence type="ECO:0000256" key="3">
    <source>
        <dbReference type="ARBA" id="ARBA00022475"/>
    </source>
</evidence>
<dbReference type="PaxDb" id="170187-SP_1797"/>
<keyword evidence="6 7" id="KW-0472">Membrane</keyword>
<name>A0A0H2URB5_STRPN</name>
<sequence>MVKEFKEESMKNSIMDTKFDRRILLLNKIIIVFIVLMTLLPLLYIVVASFMDPKVLVSRGISFNPADWTVEGYQRVFSDQSILRGFINSLLYSFGFAALTVLLSVFTAYPLSKKDLVGRRWINYFLIVTMFFGGGLVPTYLLVKELGMLNTPWAIIVPGAVNVWNIILARAYFQGLPEELVEAAVIDGANDLQIFFKIMLPLAKPIMFVLFLYAFVGQWNSYFDAMIYIKDPNLEPLQLVLRKILIQSQPGQDMIGAQAAMNEMKRLAELIKYATIVISSLPLIVMYPFFQKYFDKGIMAGSLKG</sequence>
<evidence type="ECO:0000313" key="9">
    <source>
        <dbReference type="EMBL" id="AAK75870.1"/>
    </source>
</evidence>
<organism evidence="9 10">
    <name type="scientific">Streptococcus pneumoniae serotype 4 (strain ATCC BAA-334 / TIGR4)</name>
    <dbReference type="NCBI Taxonomy" id="170187"/>
    <lineage>
        <taxon>Bacteria</taxon>
        <taxon>Bacillati</taxon>
        <taxon>Bacillota</taxon>
        <taxon>Bacilli</taxon>
        <taxon>Lactobacillales</taxon>
        <taxon>Streptococcaceae</taxon>
        <taxon>Streptococcus</taxon>
    </lineage>
</organism>
<dbReference type="SUPFAM" id="SSF161098">
    <property type="entry name" value="MetI-like"/>
    <property type="match status" value="1"/>
</dbReference>
<dbReference type="EnsemblBacteria" id="AAK75870">
    <property type="protein sequence ID" value="AAK75870"/>
    <property type="gene ID" value="SP_1797"/>
</dbReference>
<gene>
    <name evidence="9" type="ordered locus">SP_1797</name>
</gene>
<keyword evidence="2 7" id="KW-0813">Transport</keyword>
<feature type="transmembrane region" description="Helical" evidence="7">
    <location>
        <begin position="90"/>
        <end position="109"/>
    </location>
</feature>
<dbReference type="CDD" id="cd06261">
    <property type="entry name" value="TM_PBP2"/>
    <property type="match status" value="1"/>
</dbReference>
<dbReference type="Pfam" id="PF00528">
    <property type="entry name" value="BPD_transp_1"/>
    <property type="match status" value="1"/>
</dbReference>
<keyword evidence="3" id="KW-1003">Cell membrane</keyword>
<feature type="transmembrane region" description="Helical" evidence="7">
    <location>
        <begin position="270"/>
        <end position="290"/>
    </location>
</feature>
<keyword evidence="4 7" id="KW-0812">Transmembrane</keyword>
<feature type="transmembrane region" description="Helical" evidence="7">
    <location>
        <begin position="121"/>
        <end position="141"/>
    </location>
</feature>
<keyword evidence="10" id="KW-1185">Reference proteome</keyword>
<evidence type="ECO:0000256" key="2">
    <source>
        <dbReference type="ARBA" id="ARBA00022448"/>
    </source>
</evidence>
<evidence type="ECO:0000256" key="4">
    <source>
        <dbReference type="ARBA" id="ARBA00022692"/>
    </source>
</evidence>
<evidence type="ECO:0000259" key="8">
    <source>
        <dbReference type="PROSITE" id="PS50928"/>
    </source>
</evidence>
<comment type="subcellular location">
    <subcellularLocation>
        <location evidence="1 7">Cell membrane</location>
        <topology evidence="1 7">Multi-pass membrane protein</topology>
    </subcellularLocation>
</comment>
<dbReference type="PANTHER" id="PTHR43744:SF9">
    <property type="entry name" value="POLYGALACTURONAN_RHAMNOGALACTURONAN TRANSPORT SYSTEM PERMEASE PROTEIN YTCP"/>
    <property type="match status" value="1"/>
</dbReference>
<dbReference type="GO" id="GO:0055085">
    <property type="term" value="P:transmembrane transport"/>
    <property type="evidence" value="ECO:0007669"/>
    <property type="project" value="InterPro"/>
</dbReference>
<dbReference type="eggNOG" id="COG0395">
    <property type="taxonomic scope" value="Bacteria"/>
</dbReference>
<evidence type="ECO:0000256" key="1">
    <source>
        <dbReference type="ARBA" id="ARBA00004651"/>
    </source>
</evidence>
<dbReference type="InterPro" id="IPR000515">
    <property type="entry name" value="MetI-like"/>
</dbReference>
<evidence type="ECO:0000313" key="10">
    <source>
        <dbReference type="Proteomes" id="UP000000585"/>
    </source>
</evidence>
<dbReference type="InterPro" id="IPR035906">
    <property type="entry name" value="MetI-like_sf"/>
</dbReference>
<dbReference type="PANTHER" id="PTHR43744">
    <property type="entry name" value="ABC TRANSPORTER PERMEASE PROTEIN MG189-RELATED-RELATED"/>
    <property type="match status" value="1"/>
</dbReference>
<proteinExistence type="inferred from homology"/>
<evidence type="ECO:0000256" key="7">
    <source>
        <dbReference type="RuleBase" id="RU363032"/>
    </source>
</evidence>
<evidence type="ECO:0000256" key="5">
    <source>
        <dbReference type="ARBA" id="ARBA00022989"/>
    </source>
</evidence>
<reference evidence="9 10" key="1">
    <citation type="journal article" date="2001" name="Science">
        <title>Complete genome sequence of a virulent isolate of Streptococcus pneumoniae.</title>
        <authorList>
            <person name="Tettelin H."/>
            <person name="Nelson K.E."/>
            <person name="Paulsen I.T."/>
            <person name="Eisen J.A."/>
            <person name="Read T.D."/>
            <person name="Peterson S."/>
            <person name="Heidelberg J."/>
            <person name="DeBoy R.T."/>
            <person name="Haft D.H."/>
            <person name="Dodson R.J."/>
            <person name="Durkin A.S."/>
            <person name="Gwinn M."/>
            <person name="Kolonay J.F."/>
            <person name="Nelson W.C."/>
            <person name="Peterson J.D."/>
            <person name="Umayam L.A."/>
            <person name="White O."/>
            <person name="Salzberg S.L."/>
            <person name="Lewis M.R."/>
            <person name="Radune D."/>
            <person name="Holtzapple E."/>
            <person name="Khouri H."/>
            <person name="Wolf A.M."/>
            <person name="Utterback T.R."/>
            <person name="Hansen C.L."/>
            <person name="McDonald L.A."/>
            <person name="Feldblyum T.V."/>
            <person name="Angiuoli S."/>
            <person name="Dickinson T."/>
            <person name="Hickey E.K."/>
            <person name="Holt I.E."/>
            <person name="Loftus B.J."/>
            <person name="Yang F."/>
            <person name="Smith H.O."/>
            <person name="Venter J.C."/>
            <person name="Dougherty B.A."/>
            <person name="Morrison D.A."/>
            <person name="Hollingshead S.K."/>
            <person name="Fraser C.M."/>
        </authorList>
    </citation>
    <scope>NUCLEOTIDE SEQUENCE [LARGE SCALE GENOMIC DNA]</scope>
    <source>
        <strain evidence="10">ATCC BAA-334 / TIGR4</strain>
    </source>
</reference>
<dbReference type="Gene3D" id="1.10.3720.10">
    <property type="entry name" value="MetI-like"/>
    <property type="match status" value="1"/>
</dbReference>
<dbReference type="EMBL" id="AE005672">
    <property type="protein sequence ID" value="AAK75870.1"/>
    <property type="molecule type" value="Genomic_DNA"/>
</dbReference>
<dbReference type="Proteomes" id="UP000000585">
    <property type="component" value="Chromosome"/>
</dbReference>
<dbReference type="GO" id="GO:0005886">
    <property type="term" value="C:plasma membrane"/>
    <property type="evidence" value="ECO:0007669"/>
    <property type="project" value="UniProtKB-SubCell"/>
</dbReference>
<protein>
    <submittedName>
        <fullName evidence="9">ABC transporter, permease protein</fullName>
    </submittedName>
</protein>
<evidence type="ECO:0000256" key="6">
    <source>
        <dbReference type="ARBA" id="ARBA00023136"/>
    </source>
</evidence>